<organism evidence="2 3">
    <name type="scientific">Halobacillus campisalis</name>
    <dbReference type="NCBI Taxonomy" id="435909"/>
    <lineage>
        <taxon>Bacteria</taxon>
        <taxon>Bacillati</taxon>
        <taxon>Bacillota</taxon>
        <taxon>Bacilli</taxon>
        <taxon>Bacillales</taxon>
        <taxon>Bacillaceae</taxon>
        <taxon>Halobacillus</taxon>
    </lineage>
</organism>
<evidence type="ECO:0000256" key="1">
    <source>
        <dbReference type="SAM" id="Phobius"/>
    </source>
</evidence>
<accession>A0ABW2JY45</accession>
<feature type="transmembrane region" description="Helical" evidence="1">
    <location>
        <begin position="98"/>
        <end position="121"/>
    </location>
</feature>
<feature type="transmembrane region" description="Helical" evidence="1">
    <location>
        <begin position="38"/>
        <end position="60"/>
    </location>
</feature>
<protein>
    <submittedName>
        <fullName evidence="2">DUF3021 domain-containing protein</fullName>
    </submittedName>
</protein>
<evidence type="ECO:0000313" key="2">
    <source>
        <dbReference type="EMBL" id="MFC7319404.1"/>
    </source>
</evidence>
<feature type="transmembrane region" description="Helical" evidence="1">
    <location>
        <begin position="72"/>
        <end position="92"/>
    </location>
</feature>
<feature type="transmembrane region" description="Helical" evidence="1">
    <location>
        <begin position="9"/>
        <end position="32"/>
    </location>
</feature>
<proteinExistence type="predicted"/>
<dbReference type="Proteomes" id="UP001596494">
    <property type="component" value="Unassembled WGS sequence"/>
</dbReference>
<evidence type="ECO:0000313" key="3">
    <source>
        <dbReference type="Proteomes" id="UP001596494"/>
    </source>
</evidence>
<keyword evidence="3" id="KW-1185">Reference proteome</keyword>
<comment type="caution">
    <text evidence="2">The sequence shown here is derived from an EMBL/GenBank/DDBJ whole genome shotgun (WGS) entry which is preliminary data.</text>
</comment>
<dbReference type="EMBL" id="JBHTBY010000001">
    <property type="protein sequence ID" value="MFC7319404.1"/>
    <property type="molecule type" value="Genomic_DNA"/>
</dbReference>
<keyword evidence="1" id="KW-0472">Membrane</keyword>
<keyword evidence="1" id="KW-0812">Transmembrane</keyword>
<sequence length="132" mass="14969">MKHHIAERIWVGFGFAGIVNFIAVTIIMVNGVDVEAAVLWQNMLGAIIMGVYFSVASLIFEKESWSPLKQTSIHLSISLAVFYTLAGVVGWVPFEWKALLISTAIFITIYFVFWFFIGLYLKRMTSELNKNI</sequence>
<reference evidence="3" key="1">
    <citation type="journal article" date="2019" name="Int. J. Syst. Evol. Microbiol.">
        <title>The Global Catalogue of Microorganisms (GCM) 10K type strain sequencing project: providing services to taxonomists for standard genome sequencing and annotation.</title>
        <authorList>
            <consortium name="The Broad Institute Genomics Platform"/>
            <consortium name="The Broad Institute Genome Sequencing Center for Infectious Disease"/>
            <person name="Wu L."/>
            <person name="Ma J."/>
        </authorList>
    </citation>
    <scope>NUCLEOTIDE SEQUENCE [LARGE SCALE GENOMIC DNA]</scope>
    <source>
        <strain evidence="3">CCUG 73951</strain>
    </source>
</reference>
<dbReference type="RefSeq" id="WP_289216156.1">
    <property type="nucleotide sequence ID" value="NZ_JAPVRC010000005.1"/>
</dbReference>
<gene>
    <name evidence="2" type="ORF">ACFQMN_00725</name>
</gene>
<dbReference type="Pfam" id="PF11457">
    <property type="entry name" value="DUF3021"/>
    <property type="match status" value="1"/>
</dbReference>
<name>A0ABW2JY45_9BACI</name>
<keyword evidence="1" id="KW-1133">Transmembrane helix</keyword>
<dbReference type="InterPro" id="IPR021560">
    <property type="entry name" value="DUF3021"/>
</dbReference>